<dbReference type="Ensembl" id="ENSLLTT00000008169.1">
    <property type="protein sequence ID" value="ENSLLTP00000007874.1"/>
    <property type="gene ID" value="ENSLLTG00000005982.1"/>
</dbReference>
<dbReference type="SMART" id="SM00674">
    <property type="entry name" value="CENPB"/>
    <property type="match status" value="1"/>
</dbReference>
<evidence type="ECO:0000313" key="10">
    <source>
        <dbReference type="Proteomes" id="UP000694406"/>
    </source>
</evidence>
<evidence type="ECO:0000259" key="6">
    <source>
        <dbReference type="PROSITE" id="PS50805"/>
    </source>
</evidence>
<dbReference type="GO" id="GO:0005634">
    <property type="term" value="C:nucleus"/>
    <property type="evidence" value="ECO:0007669"/>
    <property type="project" value="UniProtKB-SubCell"/>
</dbReference>
<feature type="domain" description="HTH CENPB-type" evidence="8">
    <location>
        <begin position="489"/>
        <end position="567"/>
    </location>
</feature>
<dbReference type="InterPro" id="IPR050863">
    <property type="entry name" value="CenT-Element_Derived"/>
</dbReference>
<evidence type="ECO:0000256" key="2">
    <source>
        <dbReference type="ARBA" id="ARBA00023125"/>
    </source>
</evidence>
<dbReference type="CDD" id="cd07765">
    <property type="entry name" value="KRAB_A-box"/>
    <property type="match status" value="1"/>
</dbReference>
<dbReference type="GO" id="GO:0003677">
    <property type="term" value="F:DNA binding"/>
    <property type="evidence" value="ECO:0007669"/>
    <property type="project" value="UniProtKB-UniRule"/>
</dbReference>
<organism evidence="9 10">
    <name type="scientific">Laticauda laticaudata</name>
    <name type="common">Blue-ringed sea krait</name>
    <name type="synonym">Blue-lipped sea krait</name>
    <dbReference type="NCBI Taxonomy" id="8630"/>
    <lineage>
        <taxon>Eukaryota</taxon>
        <taxon>Metazoa</taxon>
        <taxon>Chordata</taxon>
        <taxon>Craniata</taxon>
        <taxon>Vertebrata</taxon>
        <taxon>Euteleostomi</taxon>
        <taxon>Lepidosauria</taxon>
        <taxon>Squamata</taxon>
        <taxon>Bifurcata</taxon>
        <taxon>Unidentata</taxon>
        <taxon>Episquamata</taxon>
        <taxon>Toxicofera</taxon>
        <taxon>Serpentes</taxon>
        <taxon>Colubroidea</taxon>
        <taxon>Elapidae</taxon>
        <taxon>Laticaudinae</taxon>
        <taxon>Laticauda</taxon>
    </lineage>
</organism>
<reference evidence="9" key="1">
    <citation type="submission" date="2025-08" db="UniProtKB">
        <authorList>
            <consortium name="Ensembl"/>
        </authorList>
    </citation>
    <scope>IDENTIFICATION</scope>
</reference>
<evidence type="ECO:0000256" key="4">
    <source>
        <dbReference type="PROSITE-ProRule" id="PRU00320"/>
    </source>
</evidence>
<proteinExistence type="predicted"/>
<accession>A0A8C5RUP6</accession>
<dbReference type="AlphaFoldDB" id="A0A8C5RUP6"/>
<sequence length="897" mass="100556">MPSSGRRSLLRRRRTFSTKIARRESACAVAPVPLLLPTVGVGRAQAAAALGLPPALASPASFPGRQRGRQGGGRSVPAGAGWVGLVGRSSAAGHDGLSPPLPLFFYLRRMEAPLWPIGAALGGPETLDGPGLRLLGLEGRLTSTEKKLGGCQRTVTELGSQLEGKWAALSGLVEEYGRLQRRLENLENLLRNRNFWILRFPPSGQGETPKVPVTFDDLSVHFNEHEWGNLDELQKDLYKMVMKSNYEMLVSMDYAIAKPEILTRIEQGDALCDTNIETMPGNNTLTQPGAESPVAPIDVSLWLKEEVEGPQGSGNTRPPEEIGAGLHEGSSVEYIDIPSGIKEEMEEVCLGPGESHRDRMQYDPSEEYQTITISEEHLCGLQEDQCAQDSLFFGEGPSSVFCNGLLFSLAMSSKGKRKGHGSSEERSKKHRKAISLNLKMKIIKAYDAGKKVNIIAQEEGLAHSTISTILKNKERIREAMKGSPGTKAIITRQRKGLIHETEKLLMLWIEDQIQKRIPTSLPLIQAKARSIFATLKERAGEECTETFTASRGWFMRFQRRFNYHTAHPPDEATDADKIAAQHFLDDFDDLITGGNYLPEQIFNVDKTRLFWKKMPEQTYLHQEAQAMPGYKAFKDRITLLLGGNVAGFKLKPFLIHKSEDPPMCENICQETLPVYYQSDQKAWMTQVFFEDWFVNCFIPQVQEYCFQNRIPFRIILLLNNTLGYPPHLDNVHPDVKVVYLPKNTSPFLQPMDQGALSTFKACYLRATLAMAVAATEDNGVILREFWKAYDISHCIENIATAWKDVSLKCMQGIWERCLKCFALLVHNFEGFDPNEDLEEISHNILMLIQALSLEADAEDVKKWIAYPEGELSNEELIELKEELEAQGLAEEEEEIKF</sequence>
<evidence type="ECO:0000256" key="5">
    <source>
        <dbReference type="SAM" id="MobiDB-lite"/>
    </source>
</evidence>
<evidence type="ECO:0008006" key="11">
    <source>
        <dbReference type="Google" id="ProtNLM"/>
    </source>
</evidence>
<evidence type="ECO:0000313" key="9">
    <source>
        <dbReference type="Ensembl" id="ENSLLTP00000007874.1"/>
    </source>
</evidence>
<feature type="domain" description="HTH psq-type" evidence="7">
    <location>
        <begin position="425"/>
        <end position="476"/>
    </location>
</feature>
<dbReference type="GO" id="GO:0006355">
    <property type="term" value="P:regulation of DNA-templated transcription"/>
    <property type="evidence" value="ECO:0007669"/>
    <property type="project" value="InterPro"/>
</dbReference>
<dbReference type="InterPro" id="IPR004875">
    <property type="entry name" value="DDE_SF_endonuclease_dom"/>
</dbReference>
<dbReference type="SUPFAM" id="SSF46689">
    <property type="entry name" value="Homeodomain-like"/>
    <property type="match status" value="2"/>
</dbReference>
<reference evidence="9" key="2">
    <citation type="submission" date="2025-09" db="UniProtKB">
        <authorList>
            <consortium name="Ensembl"/>
        </authorList>
    </citation>
    <scope>IDENTIFICATION</scope>
</reference>
<evidence type="ECO:0000259" key="7">
    <source>
        <dbReference type="PROSITE" id="PS50960"/>
    </source>
</evidence>
<dbReference type="GeneTree" id="ENSGT00940000154420"/>
<keyword evidence="2 4" id="KW-0238">DNA-binding</keyword>
<dbReference type="Pfam" id="PF04218">
    <property type="entry name" value="CENP-B_N"/>
    <property type="match status" value="1"/>
</dbReference>
<keyword evidence="3 4" id="KW-0539">Nucleus</keyword>
<dbReference type="InterPro" id="IPR007889">
    <property type="entry name" value="HTH_Psq"/>
</dbReference>
<dbReference type="Gene3D" id="1.10.10.60">
    <property type="entry name" value="Homeodomain-like"/>
    <property type="match status" value="2"/>
</dbReference>
<dbReference type="Pfam" id="PF03184">
    <property type="entry name" value="DDE_1"/>
    <property type="match status" value="1"/>
</dbReference>
<feature type="domain" description="KRAB" evidence="6">
    <location>
        <begin position="213"/>
        <end position="284"/>
    </location>
</feature>
<keyword evidence="10" id="KW-1185">Reference proteome</keyword>
<dbReference type="PROSITE" id="PS50960">
    <property type="entry name" value="HTH_PSQ"/>
    <property type="match status" value="1"/>
</dbReference>
<dbReference type="InterPro" id="IPR009057">
    <property type="entry name" value="Homeodomain-like_sf"/>
</dbReference>
<comment type="subcellular location">
    <subcellularLocation>
        <location evidence="1 4">Nucleus</location>
    </subcellularLocation>
</comment>
<dbReference type="InterPro" id="IPR036051">
    <property type="entry name" value="KRAB_dom_sf"/>
</dbReference>
<evidence type="ECO:0000256" key="3">
    <source>
        <dbReference type="ARBA" id="ARBA00023242"/>
    </source>
</evidence>
<evidence type="ECO:0000259" key="8">
    <source>
        <dbReference type="PROSITE" id="PS51253"/>
    </source>
</evidence>
<dbReference type="InterPro" id="IPR001909">
    <property type="entry name" value="KRAB"/>
</dbReference>
<name>A0A8C5RUP6_LATLA</name>
<evidence type="ECO:0000256" key="1">
    <source>
        <dbReference type="ARBA" id="ARBA00004123"/>
    </source>
</evidence>
<dbReference type="Pfam" id="PF01352">
    <property type="entry name" value="KRAB"/>
    <property type="match status" value="1"/>
</dbReference>
<dbReference type="SUPFAM" id="SSF109640">
    <property type="entry name" value="KRAB domain (Kruppel-associated box)"/>
    <property type="match status" value="1"/>
</dbReference>
<dbReference type="Gene3D" id="6.10.140.140">
    <property type="match status" value="1"/>
</dbReference>
<dbReference type="Proteomes" id="UP000694406">
    <property type="component" value="Unplaced"/>
</dbReference>
<dbReference type="PANTHER" id="PTHR19303:SF26">
    <property type="entry name" value="TIGGER TRANSPOSABLE ELEMENT-DERIVED PROTEIN 1"/>
    <property type="match status" value="1"/>
</dbReference>
<feature type="region of interest" description="Disordered" evidence="5">
    <location>
        <begin position="307"/>
        <end position="328"/>
    </location>
</feature>
<dbReference type="InterPro" id="IPR006600">
    <property type="entry name" value="HTH_CenpB_DNA-bd_dom"/>
</dbReference>
<dbReference type="PANTHER" id="PTHR19303">
    <property type="entry name" value="TRANSPOSON"/>
    <property type="match status" value="1"/>
</dbReference>
<protein>
    <recommendedName>
        <fullName evidence="11">Tigger transposable element-derived protein 1-like</fullName>
    </recommendedName>
</protein>
<dbReference type="Pfam" id="PF03221">
    <property type="entry name" value="HTH_Tnp_Tc5"/>
    <property type="match status" value="1"/>
</dbReference>
<dbReference type="SMART" id="SM00349">
    <property type="entry name" value="KRAB"/>
    <property type="match status" value="1"/>
</dbReference>
<dbReference type="PROSITE" id="PS51253">
    <property type="entry name" value="HTH_CENPB"/>
    <property type="match status" value="1"/>
</dbReference>
<dbReference type="PROSITE" id="PS50805">
    <property type="entry name" value="KRAB"/>
    <property type="match status" value="1"/>
</dbReference>
<feature type="DNA-binding region" description="H-T-H motif" evidence="4">
    <location>
        <begin position="452"/>
        <end position="472"/>
    </location>
</feature>